<organism evidence="7 8">
    <name type="scientific">Caballeronia calidae</name>
    <dbReference type="NCBI Taxonomy" id="1777139"/>
    <lineage>
        <taxon>Bacteria</taxon>
        <taxon>Pseudomonadati</taxon>
        <taxon>Pseudomonadota</taxon>
        <taxon>Betaproteobacteria</taxon>
        <taxon>Burkholderiales</taxon>
        <taxon>Burkholderiaceae</taxon>
        <taxon>Caballeronia</taxon>
    </lineage>
</organism>
<dbReference type="PANTHER" id="PTHR42913">
    <property type="entry name" value="APOPTOSIS-INDUCING FACTOR 1"/>
    <property type="match status" value="1"/>
</dbReference>
<evidence type="ECO:0000256" key="5">
    <source>
        <dbReference type="ARBA" id="ARBA00023002"/>
    </source>
</evidence>
<name>A0A158AZU8_9BURK</name>
<dbReference type="GO" id="GO:0019646">
    <property type="term" value="P:aerobic electron transport chain"/>
    <property type="evidence" value="ECO:0007669"/>
    <property type="project" value="TreeGrafter"/>
</dbReference>
<dbReference type="Proteomes" id="UP000071859">
    <property type="component" value="Unassembled WGS sequence"/>
</dbReference>
<dbReference type="PRINTS" id="PR00368">
    <property type="entry name" value="FADPNR"/>
</dbReference>
<evidence type="ECO:0000313" key="8">
    <source>
        <dbReference type="Proteomes" id="UP000071859"/>
    </source>
</evidence>
<evidence type="ECO:0000313" key="7">
    <source>
        <dbReference type="EMBL" id="SAK63239.1"/>
    </source>
</evidence>
<accession>A0A158AZU8</accession>
<dbReference type="GO" id="GO:0003955">
    <property type="term" value="F:NAD(P)H dehydrogenase (quinone) activity"/>
    <property type="evidence" value="ECO:0007669"/>
    <property type="project" value="TreeGrafter"/>
</dbReference>
<reference evidence="7" key="1">
    <citation type="submission" date="2016-01" db="EMBL/GenBank/DDBJ databases">
        <authorList>
            <person name="Peeters C."/>
        </authorList>
    </citation>
    <scope>NUCLEOTIDE SEQUENCE</scope>
    <source>
        <strain evidence="7">LMG 29321</strain>
    </source>
</reference>
<comment type="caution">
    <text evidence="7">The sequence shown here is derived from an EMBL/GenBank/DDBJ whole genome shotgun (WGS) entry which is preliminary data.</text>
</comment>
<dbReference type="RefSeq" id="WP_062604491.1">
    <property type="nucleotide sequence ID" value="NZ_FCOX02000008.1"/>
</dbReference>
<evidence type="ECO:0000256" key="1">
    <source>
        <dbReference type="ARBA" id="ARBA00001974"/>
    </source>
</evidence>
<dbReference type="PRINTS" id="PR00411">
    <property type="entry name" value="PNDRDTASEI"/>
</dbReference>
<dbReference type="Gene3D" id="3.50.50.100">
    <property type="match status" value="1"/>
</dbReference>
<feature type="domain" description="FAD/NAD(P)-binding" evidence="6">
    <location>
        <begin position="3"/>
        <end position="339"/>
    </location>
</feature>
<dbReference type="InterPro" id="IPR051169">
    <property type="entry name" value="NADH-Q_oxidoreductase"/>
</dbReference>
<sequence>MHRIVIVGGGAGGLELATRLGNRLGKSGRARVTLVDRCAVHVWKPLLHEVATGSLDTHAHEIAYAAHSHWNHFTFVHGEMTGLDRERRCVRLGPMLEAEDGGDEVLPSRDLEYDTLVLALGSRTHFFGVPGAQEHAIALDTLQQAERLRKRLLQVCQRKRALGATEAHEAVDVAIIGGGATGVELAAELRRMESTLRQFRLLSESPRAAMRITLLERGDRVLPALPQRVSDTTQTTLEKMGIAVKVQTSVTRVGPEHVEVDGGASIAADITIWAAGIKAPGVLASLDGVAVNHINQVKVTSSLQSETDANIFALGDCASCSWTAGVMVPPRAQAAHQQAMFLFKALSARVKGGRVGEFRYVDHGSLVSLGSPTAVGSVAGINSSGRFFVEGFVAKLMYAALYRKHLVAVSGLRRTVFAIAAQGLGRLLAPRVKLH</sequence>
<dbReference type="InterPro" id="IPR023753">
    <property type="entry name" value="FAD/NAD-binding_dom"/>
</dbReference>
<evidence type="ECO:0000256" key="4">
    <source>
        <dbReference type="ARBA" id="ARBA00022827"/>
    </source>
</evidence>
<dbReference type="AlphaFoldDB" id="A0A158AZU8"/>
<proteinExistence type="inferred from homology"/>
<gene>
    <name evidence="7" type="ORF">AWB78_02126</name>
</gene>
<dbReference type="OrthoDB" id="9781621at2"/>
<keyword evidence="5" id="KW-0560">Oxidoreductase</keyword>
<comment type="cofactor">
    <cofactor evidence="1">
        <name>FAD</name>
        <dbReference type="ChEBI" id="CHEBI:57692"/>
    </cofactor>
</comment>
<comment type="similarity">
    <text evidence="2">Belongs to the NADH dehydrogenase family.</text>
</comment>
<dbReference type="Pfam" id="PF07992">
    <property type="entry name" value="Pyr_redox_2"/>
    <property type="match status" value="1"/>
</dbReference>
<keyword evidence="3" id="KW-0285">Flavoprotein</keyword>
<keyword evidence="4" id="KW-0274">FAD</keyword>
<evidence type="ECO:0000256" key="3">
    <source>
        <dbReference type="ARBA" id="ARBA00022630"/>
    </source>
</evidence>
<evidence type="ECO:0000256" key="2">
    <source>
        <dbReference type="ARBA" id="ARBA00005272"/>
    </source>
</evidence>
<protein>
    <submittedName>
        <fullName evidence="7">NADH dehydrogenase</fullName>
    </submittedName>
</protein>
<keyword evidence="8" id="KW-1185">Reference proteome</keyword>
<dbReference type="EMBL" id="FCOX02000008">
    <property type="protein sequence ID" value="SAK63239.1"/>
    <property type="molecule type" value="Genomic_DNA"/>
</dbReference>
<dbReference type="PANTHER" id="PTHR42913:SF3">
    <property type="entry name" value="64 KDA MITOCHONDRIAL NADH DEHYDROGENASE (EUROFUNG)"/>
    <property type="match status" value="1"/>
</dbReference>
<dbReference type="InterPro" id="IPR036188">
    <property type="entry name" value="FAD/NAD-bd_sf"/>
</dbReference>
<evidence type="ECO:0000259" key="6">
    <source>
        <dbReference type="Pfam" id="PF07992"/>
    </source>
</evidence>
<dbReference type="SUPFAM" id="SSF51905">
    <property type="entry name" value="FAD/NAD(P)-binding domain"/>
    <property type="match status" value="2"/>
</dbReference>